<evidence type="ECO:0000259" key="3">
    <source>
        <dbReference type="Pfam" id="PF04504"/>
    </source>
</evidence>
<name>A0AAV8T5D6_9ROSI</name>
<evidence type="ECO:0000313" key="6">
    <source>
        <dbReference type="Proteomes" id="UP001159364"/>
    </source>
</evidence>
<feature type="compositionally biased region" description="Basic and acidic residues" evidence="2">
    <location>
        <begin position="125"/>
        <end position="159"/>
    </location>
</feature>
<feature type="domain" description="Glabrous enhancer-binding protein-like DBD" evidence="3">
    <location>
        <begin position="163"/>
        <end position="257"/>
    </location>
</feature>
<accession>A0AAV8T5D6</accession>
<gene>
    <name evidence="5" type="ORF">K2173_004357</name>
</gene>
<dbReference type="AlphaFoldDB" id="A0AAV8T5D6"/>
<evidence type="ECO:0000313" key="5">
    <source>
        <dbReference type="EMBL" id="KAJ8761581.1"/>
    </source>
</evidence>
<evidence type="ECO:0000256" key="2">
    <source>
        <dbReference type="SAM" id="MobiDB-lite"/>
    </source>
</evidence>
<feature type="region of interest" description="Disordered" evidence="2">
    <location>
        <begin position="260"/>
        <end position="305"/>
    </location>
</feature>
<keyword evidence="6" id="KW-1185">Reference proteome</keyword>
<dbReference type="InterPro" id="IPR053932">
    <property type="entry name" value="GeBP-like_DBD"/>
</dbReference>
<comment type="similarity">
    <text evidence="1">Belongs to the GeBP family.</text>
</comment>
<evidence type="ECO:0000259" key="4">
    <source>
        <dbReference type="Pfam" id="PF22757"/>
    </source>
</evidence>
<dbReference type="Pfam" id="PF22757">
    <property type="entry name" value="GeBP-like_C"/>
    <property type="match status" value="1"/>
</dbReference>
<evidence type="ECO:0000256" key="1">
    <source>
        <dbReference type="ARBA" id="ARBA00010820"/>
    </source>
</evidence>
<dbReference type="PANTHER" id="PTHR31662">
    <property type="entry name" value="BNAANNG10740D PROTEIN-RELATED"/>
    <property type="match status" value="1"/>
</dbReference>
<dbReference type="PANTHER" id="PTHR31662:SF33">
    <property type="entry name" value="DNA-BINDING STOREKEEPER PROTEIN TRANSCRIPTIONAL REGULATOR-LIKE PROTEIN"/>
    <property type="match status" value="1"/>
</dbReference>
<dbReference type="InterPro" id="IPR053933">
    <property type="entry name" value="GeBP-like_C"/>
</dbReference>
<organism evidence="5 6">
    <name type="scientific">Erythroxylum novogranatense</name>
    <dbReference type="NCBI Taxonomy" id="1862640"/>
    <lineage>
        <taxon>Eukaryota</taxon>
        <taxon>Viridiplantae</taxon>
        <taxon>Streptophyta</taxon>
        <taxon>Embryophyta</taxon>
        <taxon>Tracheophyta</taxon>
        <taxon>Spermatophyta</taxon>
        <taxon>Magnoliopsida</taxon>
        <taxon>eudicotyledons</taxon>
        <taxon>Gunneridae</taxon>
        <taxon>Pentapetalae</taxon>
        <taxon>rosids</taxon>
        <taxon>fabids</taxon>
        <taxon>Malpighiales</taxon>
        <taxon>Erythroxylaceae</taxon>
        <taxon>Erythroxylum</taxon>
    </lineage>
</organism>
<feature type="compositionally biased region" description="Acidic residues" evidence="2">
    <location>
        <begin position="70"/>
        <end position="85"/>
    </location>
</feature>
<feature type="compositionally biased region" description="Low complexity" evidence="2">
    <location>
        <begin position="267"/>
        <end position="280"/>
    </location>
</feature>
<dbReference type="InterPro" id="IPR007592">
    <property type="entry name" value="GEBP"/>
</dbReference>
<comment type="caution">
    <text evidence="5">The sequence shown here is derived from an EMBL/GenBank/DDBJ whole genome shotgun (WGS) entry which is preliminary data.</text>
</comment>
<feature type="compositionally biased region" description="Basic and acidic residues" evidence="2">
    <location>
        <begin position="25"/>
        <end position="44"/>
    </location>
</feature>
<dbReference type="Proteomes" id="UP001159364">
    <property type="component" value="Linkage Group LG06"/>
</dbReference>
<feature type="domain" description="Glabrous enhancer-binding protein-like C-terminal" evidence="4">
    <location>
        <begin position="327"/>
        <end position="379"/>
    </location>
</feature>
<dbReference type="GO" id="GO:0005634">
    <property type="term" value="C:nucleus"/>
    <property type="evidence" value="ECO:0007669"/>
    <property type="project" value="TreeGrafter"/>
</dbReference>
<protein>
    <submittedName>
        <fullName evidence="5">Uncharacterized protein</fullName>
    </submittedName>
</protein>
<sequence length="388" mass="43053">MAPKRLTAMEEPPSASSSSDEEEETAHSGKDEASSSDPEKDDRAPPNSRKLSSKLSQAPKPPHSNKPESDSESESGSESDSESEPELPVKNAPNATVKPIASKPMEGTSPPKTTKPRSKPARAVSGEKRASENDSTPKDSKRAKKKDSEAGGEKSEDVKKQLFQRLWSEDDEIAVLEGIIEFTEKKGVDPAKDMNLFYEFIKNSLHFDVTLTQLKDKVSRLKKKFGNHVVKGKKGEDKTFSKPHDRKAFELWKKIWGSGKTGGGLEPSSAKPNGKPSKSGKSLDEVKAEPGIDSQKEGEGVEKMEVDVQRSCSELRSGKMFDKSVDFGGMADYVVKRGLDLVDGEKKAKMEEKWRKLHVEELEMFLKRIELMREQAKLMLEAYKARED</sequence>
<dbReference type="GO" id="GO:0006355">
    <property type="term" value="P:regulation of DNA-templated transcription"/>
    <property type="evidence" value="ECO:0007669"/>
    <property type="project" value="InterPro"/>
</dbReference>
<proteinExistence type="inferred from homology"/>
<dbReference type="EMBL" id="JAIWQS010000006">
    <property type="protein sequence ID" value="KAJ8761581.1"/>
    <property type="molecule type" value="Genomic_DNA"/>
</dbReference>
<feature type="region of interest" description="Disordered" evidence="2">
    <location>
        <begin position="1"/>
        <end position="159"/>
    </location>
</feature>
<dbReference type="Pfam" id="PF04504">
    <property type="entry name" value="GeBP-like_DBD"/>
    <property type="match status" value="1"/>
</dbReference>
<reference evidence="5 6" key="1">
    <citation type="submission" date="2021-09" db="EMBL/GenBank/DDBJ databases">
        <title>Genomic insights and catalytic innovation underlie evolution of tropane alkaloids biosynthesis.</title>
        <authorList>
            <person name="Wang Y.-J."/>
            <person name="Tian T."/>
            <person name="Huang J.-P."/>
            <person name="Huang S.-X."/>
        </authorList>
    </citation>
    <scope>NUCLEOTIDE SEQUENCE [LARGE SCALE GENOMIC DNA]</scope>
    <source>
        <strain evidence="5">KIB-2018</strain>
        <tissue evidence="5">Leaf</tissue>
    </source>
</reference>
<feature type="compositionally biased region" description="Basic and acidic residues" evidence="2">
    <location>
        <begin position="281"/>
        <end position="305"/>
    </location>
</feature>